<gene>
    <name evidence="11" type="ORF">ASZ90_015436</name>
</gene>
<evidence type="ECO:0000256" key="10">
    <source>
        <dbReference type="SAM" id="Phobius"/>
    </source>
</evidence>
<dbReference type="EMBL" id="LNQE01001605">
    <property type="protein sequence ID" value="KUG14910.1"/>
    <property type="molecule type" value="Genomic_DNA"/>
</dbReference>
<comment type="caution">
    <text evidence="11">The sequence shown here is derived from an EMBL/GenBank/DDBJ whole genome shotgun (WGS) entry which is preliminary data.</text>
</comment>
<dbReference type="AlphaFoldDB" id="A0A0W8F2D7"/>
<feature type="transmembrane region" description="Helical" evidence="10">
    <location>
        <begin position="72"/>
        <end position="93"/>
    </location>
</feature>
<dbReference type="InterPro" id="IPR003705">
    <property type="entry name" value="CbiN"/>
</dbReference>
<evidence type="ECO:0000256" key="5">
    <source>
        <dbReference type="ARBA" id="ARBA00022692"/>
    </source>
</evidence>
<proteinExistence type="inferred from homology"/>
<sequence length="103" mass="11314">MAFRYRLEILAIIAVFAFCALFLYTSSIMADAEFAGSDTLGSTQIAEITGKAEEEFQPLVWQWAPPSGEIEAGIFALQAAIGGIMVGWVFGYWKGQKKREPST</sequence>
<evidence type="ECO:0000256" key="6">
    <source>
        <dbReference type="ARBA" id="ARBA00022989"/>
    </source>
</evidence>
<dbReference type="HAMAP" id="MF_00330">
    <property type="entry name" value="CbiN"/>
    <property type="match status" value="1"/>
</dbReference>
<keyword evidence="3" id="KW-1003">Cell membrane</keyword>
<keyword evidence="6 10" id="KW-1133">Transmembrane helix</keyword>
<dbReference type="PANTHER" id="PTHR38662:SF1">
    <property type="entry name" value="COBALT TRANSPORT PROTEIN CBIN"/>
    <property type="match status" value="1"/>
</dbReference>
<dbReference type="GO" id="GO:0015087">
    <property type="term" value="F:cobalt ion transmembrane transporter activity"/>
    <property type="evidence" value="ECO:0007669"/>
    <property type="project" value="InterPro"/>
</dbReference>
<keyword evidence="9" id="KW-0170">Cobalt</keyword>
<evidence type="ECO:0000256" key="7">
    <source>
        <dbReference type="ARBA" id="ARBA00023065"/>
    </source>
</evidence>
<name>A0A0W8F2D7_9ZZZZ</name>
<dbReference type="PANTHER" id="PTHR38662">
    <property type="entry name" value="COBALT TRANSPORT PROTEIN CBIN"/>
    <property type="match status" value="1"/>
</dbReference>
<keyword evidence="8 10" id="KW-0472">Membrane</keyword>
<dbReference type="GO" id="GO:0016020">
    <property type="term" value="C:membrane"/>
    <property type="evidence" value="ECO:0007669"/>
    <property type="project" value="InterPro"/>
</dbReference>
<keyword evidence="1" id="KW-0171">Cobalt transport</keyword>
<organism evidence="11">
    <name type="scientific">hydrocarbon metagenome</name>
    <dbReference type="NCBI Taxonomy" id="938273"/>
    <lineage>
        <taxon>unclassified sequences</taxon>
        <taxon>metagenomes</taxon>
        <taxon>ecological metagenomes</taxon>
    </lineage>
</organism>
<evidence type="ECO:0000256" key="4">
    <source>
        <dbReference type="ARBA" id="ARBA00022573"/>
    </source>
</evidence>
<evidence type="ECO:0000256" key="2">
    <source>
        <dbReference type="ARBA" id="ARBA00022448"/>
    </source>
</evidence>
<dbReference type="GO" id="GO:0009236">
    <property type="term" value="P:cobalamin biosynthetic process"/>
    <property type="evidence" value="ECO:0007669"/>
    <property type="project" value="UniProtKB-KW"/>
</dbReference>
<reference evidence="11" key="1">
    <citation type="journal article" date="2015" name="Proc. Natl. Acad. Sci. U.S.A.">
        <title>Networks of energetic and metabolic interactions define dynamics in microbial communities.</title>
        <authorList>
            <person name="Embree M."/>
            <person name="Liu J.K."/>
            <person name="Al-Bassam M.M."/>
            <person name="Zengler K."/>
        </authorList>
    </citation>
    <scope>NUCLEOTIDE SEQUENCE</scope>
</reference>
<evidence type="ECO:0000313" key="11">
    <source>
        <dbReference type="EMBL" id="KUG14910.1"/>
    </source>
</evidence>
<keyword evidence="4" id="KW-0169">Cobalamin biosynthesis</keyword>
<protein>
    <submittedName>
        <fullName evidence="11">Additional substrate-specific component cbin of cobalt ecf transporter</fullName>
    </submittedName>
</protein>
<evidence type="ECO:0000256" key="8">
    <source>
        <dbReference type="ARBA" id="ARBA00023136"/>
    </source>
</evidence>
<evidence type="ECO:0000256" key="1">
    <source>
        <dbReference type="ARBA" id="ARBA00022426"/>
    </source>
</evidence>
<accession>A0A0W8F2D7</accession>
<keyword evidence="2" id="KW-0813">Transport</keyword>
<evidence type="ECO:0000256" key="3">
    <source>
        <dbReference type="ARBA" id="ARBA00022475"/>
    </source>
</evidence>
<feature type="transmembrane region" description="Helical" evidence="10">
    <location>
        <begin position="7"/>
        <end position="30"/>
    </location>
</feature>
<keyword evidence="5 10" id="KW-0812">Transmembrane</keyword>
<keyword evidence="7" id="KW-0406">Ion transport</keyword>
<evidence type="ECO:0000256" key="9">
    <source>
        <dbReference type="ARBA" id="ARBA00023285"/>
    </source>
</evidence>
<dbReference type="Pfam" id="PF02553">
    <property type="entry name" value="CbiN"/>
    <property type="match status" value="1"/>
</dbReference>